<feature type="signal peptide" evidence="1">
    <location>
        <begin position="1"/>
        <end position="30"/>
    </location>
</feature>
<keyword evidence="3" id="KW-1185">Reference proteome</keyword>
<dbReference type="AlphaFoldDB" id="A0A318GY02"/>
<dbReference type="InterPro" id="IPR025293">
    <property type="entry name" value="YfiR/HmsC-like"/>
</dbReference>
<reference evidence="2 3" key="1">
    <citation type="submission" date="2018-05" db="EMBL/GenBank/DDBJ databases">
        <title>Genomic Encyclopedia of Type Strains, Phase IV (KMG-IV): sequencing the most valuable type-strain genomes for metagenomic binning, comparative biology and taxonomic classification.</title>
        <authorList>
            <person name="Goeker M."/>
        </authorList>
    </citation>
    <scope>NUCLEOTIDE SEQUENCE [LARGE SCALE GENOMIC DNA]</scope>
    <source>
        <strain evidence="2 3">DSM 566</strain>
    </source>
</reference>
<dbReference type="Proteomes" id="UP000247811">
    <property type="component" value="Unassembled WGS sequence"/>
</dbReference>
<organism evidence="2 3">
    <name type="scientific">Sphaerotilus hippei</name>
    <dbReference type="NCBI Taxonomy" id="744406"/>
    <lineage>
        <taxon>Bacteria</taxon>
        <taxon>Pseudomonadati</taxon>
        <taxon>Pseudomonadota</taxon>
        <taxon>Betaproteobacteria</taxon>
        <taxon>Burkholderiales</taxon>
        <taxon>Sphaerotilaceae</taxon>
        <taxon>Sphaerotilus</taxon>
    </lineage>
</organism>
<keyword evidence="1" id="KW-0732">Signal</keyword>
<evidence type="ECO:0000256" key="1">
    <source>
        <dbReference type="SAM" id="SignalP"/>
    </source>
</evidence>
<dbReference type="RefSeq" id="WP_110402123.1">
    <property type="nucleotide sequence ID" value="NZ_QJJS01000020.1"/>
</dbReference>
<feature type="chain" id="PRO_5016396007" evidence="1">
    <location>
        <begin position="31"/>
        <end position="184"/>
    </location>
</feature>
<evidence type="ECO:0000313" key="3">
    <source>
        <dbReference type="Proteomes" id="UP000247811"/>
    </source>
</evidence>
<gene>
    <name evidence="2" type="ORF">C7444_12072</name>
</gene>
<dbReference type="Pfam" id="PF13689">
    <property type="entry name" value="DUF4154"/>
    <property type="match status" value="1"/>
</dbReference>
<comment type="caution">
    <text evidence="2">The sequence shown here is derived from an EMBL/GenBank/DDBJ whole genome shotgun (WGS) entry which is preliminary data.</text>
</comment>
<evidence type="ECO:0000313" key="2">
    <source>
        <dbReference type="EMBL" id="PXW93420.1"/>
    </source>
</evidence>
<dbReference type="OrthoDB" id="8527941at2"/>
<accession>A0A318GY02</accession>
<protein>
    <submittedName>
        <fullName evidence="2">Uncharacterized protein DUF4154</fullName>
    </submittedName>
</protein>
<name>A0A318GY02_9BURK</name>
<dbReference type="EMBL" id="QJJS01000020">
    <property type="protein sequence ID" value="PXW93420.1"/>
    <property type="molecule type" value="Genomic_DNA"/>
</dbReference>
<sequence>MCPPGPRQRFLLRLLLIGCLLRPVGGALQAQPSEAAVKAGFVYNFAKFTEWPASAPGGHQLTLCLVAADASGLVAQAIEGRSVQGRTMTVHRPARADEWRSCHIVYFTEVDERRQSEVLRLIRGLPVLTIGDADGFAEVGGVIGLVASAGRIQFEINAEVAQQSSLKLSSQLLRLARAIRGRQP</sequence>
<proteinExistence type="predicted"/>